<feature type="region of interest" description="Disordered" evidence="1">
    <location>
        <begin position="147"/>
        <end position="175"/>
    </location>
</feature>
<dbReference type="InterPro" id="IPR021933">
    <property type="entry name" value="SERRATE/Ars2_N"/>
</dbReference>
<dbReference type="EMBL" id="KE721353">
    <property type="protein sequence ID" value="ERF70217.1"/>
    <property type="molecule type" value="Genomic_DNA"/>
</dbReference>
<sequence length="976" mass="108563">MNPYETFGSPTEDAPTSRFGRDEEGYGRSNDNYRRRSPLNDRRRNGPRNRSRSPIAIDRYQPGDRDRSARDDYYNDSRAGAPRDREDRRRAPSPTAANIDRYVPGQDGGKPLVRNNPLNNPLTMEMQVGFNYFAEWWRVENQIKEEKERAKHGGRRPSDRVKGEREAREDREKERAQIQAAYDQYKIDLQIRMARSFVQQHKGEEWFKERYVPEIRDPIRQRLMEFRKGPYEQWEKDIENGLFDEFTLEGIYKNDSDGAGGVIEKEEGEATGVGEVLGVLDLVPARGGDLRDDSAQQPALLIKTLAPNVSREKVEDFCKEHLGEGEGGFRWLSLSDPNPTKKCHRIGWIMLHPGGEEDEVMQEAERGDGREEEGEEEEEDTSKVLANGNAGKTPAQRALELVNEKVIADPVRGDFTCHVGVHNPPTAPRKKALWDLFSAPERVERDLELARRLTTKLEAEFSPNAAEGGLARIDQRVEYLQDKGFLQPPAAPPAKAKKNAFVDNDDEIKFEDEVEEGEEDEGAYDEEVDDEELIIAKKKLDLIVEYLRRVFNFCFFCVFESDSVHELVRKCPGGHLRRPRAGLNSTAKAAAKASALGQPFPVKKKDNAENGDDNVQTAEERRPPKFQNKTDQQLLRAFNWVRTFEDKILQLLEPEYVDLKKLGGKPVEEALEEELAKFVKQEDESKFRCKVPECTKLFKAEHFWRKHVEKRHEEWFQAVKADLQLVNAYVLDPSHIAPSRSDANSNGHFPVPNNHMPAGTPRGFNLQNMMNFGQNGMNGMPGFAGGVGAGGGNPFMGAGAGMGAGGAGYMGNGAMTAGMDSMGGMHNPGVMRKGGNRFNSRSGPYDRRVWGLCQRPNEFAAAAGGGVAGSMGGGPPGMLMRMPSGGGAGMGFLAQGGGGGGGKWGATVPAAACPEKRSRAAASRATRISMPNRARAGRARALLARGMRETGGWRMGWEAGGVVTCFSFSFPFFPFS</sequence>
<dbReference type="OMA" id="FEDKIMQ"/>
<dbReference type="eggNOG" id="KOG2295">
    <property type="taxonomic scope" value="Eukaryota"/>
</dbReference>
<feature type="compositionally biased region" description="Basic and acidic residues" evidence="1">
    <location>
        <begin position="19"/>
        <end position="44"/>
    </location>
</feature>
<name>U1FZ72_ENDPU</name>
<evidence type="ECO:0000256" key="1">
    <source>
        <dbReference type="SAM" id="MobiDB-lite"/>
    </source>
</evidence>
<gene>
    <name evidence="3" type="ORF">EPUS_00405</name>
</gene>
<dbReference type="Pfam" id="PF04959">
    <property type="entry name" value="ARS2"/>
    <property type="match status" value="1"/>
</dbReference>
<evidence type="ECO:0000313" key="4">
    <source>
        <dbReference type="Proteomes" id="UP000019373"/>
    </source>
</evidence>
<dbReference type="SMART" id="SM01173">
    <property type="entry name" value="DUF4187"/>
    <property type="match status" value="1"/>
</dbReference>
<evidence type="ECO:0000259" key="2">
    <source>
        <dbReference type="PROSITE" id="PS00028"/>
    </source>
</evidence>
<reference evidence="4" key="1">
    <citation type="journal article" date="2014" name="BMC Genomics">
        <title>Genome characteristics reveal the impact of lichenization on lichen-forming fungus Endocarpon pusillum Hedwig (Verrucariales, Ascomycota).</title>
        <authorList>
            <person name="Wang Y.-Y."/>
            <person name="Liu B."/>
            <person name="Zhang X.-Y."/>
            <person name="Zhou Q.-M."/>
            <person name="Zhang T."/>
            <person name="Li H."/>
            <person name="Yu Y.-F."/>
            <person name="Zhang X.-L."/>
            <person name="Hao X.-Y."/>
            <person name="Wang M."/>
            <person name="Wang L."/>
            <person name="Wei J.-C."/>
        </authorList>
    </citation>
    <scope>NUCLEOTIDE SEQUENCE [LARGE SCALE GENOMIC DNA]</scope>
    <source>
        <strain evidence="4">Z07020 / HMAS-L-300199</strain>
    </source>
</reference>
<feature type="region of interest" description="Disordered" evidence="1">
    <location>
        <begin position="356"/>
        <end position="389"/>
    </location>
</feature>
<feature type="compositionally biased region" description="Acidic residues" evidence="1">
    <location>
        <begin position="370"/>
        <end position="380"/>
    </location>
</feature>
<dbReference type="OrthoDB" id="342064at2759"/>
<dbReference type="Proteomes" id="UP000019373">
    <property type="component" value="Unassembled WGS sequence"/>
</dbReference>
<dbReference type="Pfam" id="PF13821">
    <property type="entry name" value="DUF4187"/>
    <property type="match status" value="1"/>
</dbReference>
<organism evidence="3 4">
    <name type="scientific">Endocarpon pusillum (strain Z07020 / HMAS-L-300199)</name>
    <name type="common">Lichen-forming fungus</name>
    <dbReference type="NCBI Taxonomy" id="1263415"/>
    <lineage>
        <taxon>Eukaryota</taxon>
        <taxon>Fungi</taxon>
        <taxon>Dikarya</taxon>
        <taxon>Ascomycota</taxon>
        <taxon>Pezizomycotina</taxon>
        <taxon>Eurotiomycetes</taxon>
        <taxon>Chaetothyriomycetidae</taxon>
        <taxon>Verrucariales</taxon>
        <taxon>Verrucariaceae</taxon>
        <taxon>Endocarpon</taxon>
    </lineage>
</organism>
<dbReference type="InterPro" id="IPR013087">
    <property type="entry name" value="Znf_C2H2_type"/>
</dbReference>
<dbReference type="HOGENOM" id="CLU_014487_0_0_1"/>
<dbReference type="Pfam" id="PF12066">
    <property type="entry name" value="SERRATE_Ars2_N"/>
    <property type="match status" value="1"/>
</dbReference>
<dbReference type="GeneID" id="19235467"/>
<feature type="region of interest" description="Disordered" evidence="1">
    <location>
        <begin position="1"/>
        <end position="114"/>
    </location>
</feature>
<accession>U1FZ72</accession>
<evidence type="ECO:0000313" key="3">
    <source>
        <dbReference type="EMBL" id="ERF70217.1"/>
    </source>
</evidence>
<feature type="region of interest" description="Disordered" evidence="1">
    <location>
        <begin position="599"/>
        <end position="626"/>
    </location>
</feature>
<dbReference type="PANTHER" id="PTHR21032">
    <property type="entry name" value="G PATCH DOMAIN-CONTAINING PROTEIN 11"/>
    <property type="match status" value="1"/>
</dbReference>
<feature type="domain" description="C2H2-type" evidence="2">
    <location>
        <begin position="689"/>
        <end position="712"/>
    </location>
</feature>
<dbReference type="InterPro" id="IPR007042">
    <property type="entry name" value="SERRATE/Ars2_C"/>
</dbReference>
<feature type="compositionally biased region" description="Basic and acidic residues" evidence="1">
    <location>
        <begin position="61"/>
        <end position="90"/>
    </location>
</feature>
<dbReference type="PROSITE" id="PS00028">
    <property type="entry name" value="ZINC_FINGER_C2H2_1"/>
    <property type="match status" value="1"/>
</dbReference>
<dbReference type="InterPro" id="IPR039249">
    <property type="entry name" value="GPATCH11"/>
</dbReference>
<dbReference type="InterPro" id="IPR025239">
    <property type="entry name" value="DUF4187"/>
</dbReference>
<dbReference type="PANTHER" id="PTHR21032:SF2">
    <property type="entry name" value="RESISTANCE PROTEIN ARS2, PUTATIVE (AFU_ORTHOLOGUE AFUA_2G14710)-RELATED"/>
    <property type="match status" value="1"/>
</dbReference>
<keyword evidence="4" id="KW-1185">Reference proteome</keyword>
<dbReference type="RefSeq" id="XP_007804252.1">
    <property type="nucleotide sequence ID" value="XM_007806061.1"/>
</dbReference>
<dbReference type="GO" id="GO:0000776">
    <property type="term" value="C:kinetochore"/>
    <property type="evidence" value="ECO:0007669"/>
    <property type="project" value="TreeGrafter"/>
</dbReference>
<dbReference type="AlphaFoldDB" id="U1FZ72"/>
<proteinExistence type="predicted"/>
<protein>
    <recommendedName>
        <fullName evidence="2">C2H2-type domain-containing protein</fullName>
    </recommendedName>
</protein>